<evidence type="ECO:0000313" key="2">
    <source>
        <dbReference type="Proteomes" id="UP000287651"/>
    </source>
</evidence>
<proteinExistence type="predicted"/>
<dbReference type="Proteomes" id="UP000287651">
    <property type="component" value="Unassembled WGS sequence"/>
</dbReference>
<reference evidence="1 2" key="1">
    <citation type="journal article" date="2014" name="Agronomy (Basel)">
        <title>A Draft Genome Sequence for Ensete ventricosum, the Drought-Tolerant Tree Against Hunger.</title>
        <authorList>
            <person name="Harrison J."/>
            <person name="Moore K.A."/>
            <person name="Paszkiewicz K."/>
            <person name="Jones T."/>
            <person name="Grant M."/>
            <person name="Ambacheew D."/>
            <person name="Muzemil S."/>
            <person name="Studholme D.J."/>
        </authorList>
    </citation>
    <scope>NUCLEOTIDE SEQUENCE [LARGE SCALE GENOMIC DNA]</scope>
</reference>
<accession>A0A426YTT0</accession>
<name>A0A426YTT0_ENSVE</name>
<organism evidence="1 2">
    <name type="scientific">Ensete ventricosum</name>
    <name type="common">Abyssinian banana</name>
    <name type="synonym">Musa ensete</name>
    <dbReference type="NCBI Taxonomy" id="4639"/>
    <lineage>
        <taxon>Eukaryota</taxon>
        <taxon>Viridiplantae</taxon>
        <taxon>Streptophyta</taxon>
        <taxon>Embryophyta</taxon>
        <taxon>Tracheophyta</taxon>
        <taxon>Spermatophyta</taxon>
        <taxon>Magnoliopsida</taxon>
        <taxon>Liliopsida</taxon>
        <taxon>Zingiberales</taxon>
        <taxon>Musaceae</taxon>
        <taxon>Ensete</taxon>
    </lineage>
</organism>
<gene>
    <name evidence="1" type="ORF">B296_00048656</name>
</gene>
<dbReference type="AlphaFoldDB" id="A0A426YTT0"/>
<evidence type="ECO:0000313" key="1">
    <source>
        <dbReference type="EMBL" id="RRT55140.1"/>
    </source>
</evidence>
<comment type="caution">
    <text evidence="1">The sequence shown here is derived from an EMBL/GenBank/DDBJ whole genome shotgun (WGS) entry which is preliminary data.</text>
</comment>
<protein>
    <submittedName>
        <fullName evidence="1">Uncharacterized protein</fullName>
    </submittedName>
</protein>
<dbReference type="EMBL" id="AMZH03010229">
    <property type="protein sequence ID" value="RRT55140.1"/>
    <property type="molecule type" value="Genomic_DNA"/>
</dbReference>
<sequence>MIAEVSLRARNLLELSPRCDLLGLGDRPNLNSVRRVRRGFVGSSLRITRWVRVAVDGSNRFGRDQYGCSKRYRKVVLVEFCVDRLRFRLLLGLLFEGVVEAVKGVRWQ</sequence>